<evidence type="ECO:0000313" key="2">
    <source>
        <dbReference type="Proteomes" id="UP001189429"/>
    </source>
</evidence>
<protein>
    <submittedName>
        <fullName evidence="1">Uncharacterized protein</fullName>
    </submittedName>
</protein>
<proteinExistence type="predicted"/>
<feature type="non-terminal residue" evidence="1">
    <location>
        <position position="63"/>
    </location>
</feature>
<organism evidence="1 2">
    <name type="scientific">Prorocentrum cordatum</name>
    <dbReference type="NCBI Taxonomy" id="2364126"/>
    <lineage>
        <taxon>Eukaryota</taxon>
        <taxon>Sar</taxon>
        <taxon>Alveolata</taxon>
        <taxon>Dinophyceae</taxon>
        <taxon>Prorocentrales</taxon>
        <taxon>Prorocentraceae</taxon>
        <taxon>Prorocentrum</taxon>
    </lineage>
</organism>
<comment type="caution">
    <text evidence="1">The sequence shown here is derived from an EMBL/GenBank/DDBJ whole genome shotgun (WGS) entry which is preliminary data.</text>
</comment>
<sequence length="63" mass="6679">MSLLERRLYFAARACGPCNAGGNLCFPLDGVTRLLAALAELDVDAACPSRLRRWEIAGGVADA</sequence>
<keyword evidence="2" id="KW-1185">Reference proteome</keyword>
<dbReference type="EMBL" id="CAUYUJ010014274">
    <property type="protein sequence ID" value="CAK0839159.1"/>
    <property type="molecule type" value="Genomic_DNA"/>
</dbReference>
<gene>
    <name evidence="1" type="ORF">PCOR1329_LOCUS34910</name>
</gene>
<name>A0ABN9T2Y4_9DINO</name>
<dbReference type="Proteomes" id="UP001189429">
    <property type="component" value="Unassembled WGS sequence"/>
</dbReference>
<evidence type="ECO:0000313" key="1">
    <source>
        <dbReference type="EMBL" id="CAK0839159.1"/>
    </source>
</evidence>
<accession>A0ABN9T2Y4</accession>
<reference evidence="1" key="1">
    <citation type="submission" date="2023-10" db="EMBL/GenBank/DDBJ databases">
        <authorList>
            <person name="Chen Y."/>
            <person name="Shah S."/>
            <person name="Dougan E. K."/>
            <person name="Thang M."/>
            <person name="Chan C."/>
        </authorList>
    </citation>
    <scope>NUCLEOTIDE SEQUENCE [LARGE SCALE GENOMIC DNA]</scope>
</reference>